<sequence length="152" mass="16823">MSVRQPNPGYVKESAVINAPLEAIWSMIAPMTFKFCSNIAQSKKNEDDSSTLGQYTIAYTDNTVQTVRMTSMSEGHSDKRSVGFELVQSEPAVSYTSVMHLITLTAVTHTQGGPQTFVEYSSDFSTDADTEAIQDSKYKKIEFFQDLQKAVA</sequence>
<dbReference type="SUPFAM" id="SSF55961">
    <property type="entry name" value="Bet v1-like"/>
    <property type="match status" value="1"/>
</dbReference>
<proteinExistence type="predicted"/>
<organism evidence="1">
    <name type="scientific">Oxyrrhis marina</name>
    <name type="common">Dinoflagellate</name>
    <dbReference type="NCBI Taxonomy" id="2969"/>
    <lineage>
        <taxon>Eukaryota</taxon>
        <taxon>Sar</taxon>
        <taxon>Alveolata</taxon>
        <taxon>Dinophyceae</taxon>
        <taxon>Oxyrrhinales</taxon>
        <taxon>Oxyrrhinaceae</taxon>
        <taxon>Oxyrrhis</taxon>
    </lineage>
</organism>
<dbReference type="InterPro" id="IPR023393">
    <property type="entry name" value="START-like_dom_sf"/>
</dbReference>
<dbReference type="PANTHER" id="PTHR39332">
    <property type="entry name" value="BLL4707 PROTEIN"/>
    <property type="match status" value="1"/>
</dbReference>
<dbReference type="EMBL" id="HBIT01010018">
    <property type="protein sequence ID" value="CAE0619414.1"/>
    <property type="molecule type" value="Transcribed_RNA"/>
</dbReference>
<gene>
    <name evidence="1" type="ORF">OMAR00292_LOCUS5178</name>
</gene>
<evidence type="ECO:0008006" key="2">
    <source>
        <dbReference type="Google" id="ProtNLM"/>
    </source>
</evidence>
<accession>A0A7S3UM32</accession>
<dbReference type="PANTHER" id="PTHR39332:SF7">
    <property type="entry name" value="SRPBCC FAMILY PROTEIN"/>
    <property type="match status" value="1"/>
</dbReference>
<dbReference type="AlphaFoldDB" id="A0A7S3UM32"/>
<evidence type="ECO:0000313" key="1">
    <source>
        <dbReference type="EMBL" id="CAE0619414.1"/>
    </source>
</evidence>
<protein>
    <recommendedName>
        <fullName evidence="2">Bet v I/Major latex protein domain-containing protein</fullName>
    </recommendedName>
</protein>
<dbReference type="Gene3D" id="3.30.530.20">
    <property type="match status" value="1"/>
</dbReference>
<name>A0A7S3UM32_OXYMA</name>
<reference evidence="1" key="1">
    <citation type="submission" date="2021-01" db="EMBL/GenBank/DDBJ databases">
        <authorList>
            <person name="Corre E."/>
            <person name="Pelletier E."/>
            <person name="Niang G."/>
            <person name="Scheremetjew M."/>
            <person name="Finn R."/>
            <person name="Kale V."/>
            <person name="Holt S."/>
            <person name="Cochrane G."/>
            <person name="Meng A."/>
            <person name="Brown T."/>
            <person name="Cohen L."/>
        </authorList>
    </citation>
    <scope>NUCLEOTIDE SEQUENCE</scope>
    <source>
        <strain evidence="1">CCMP1795</strain>
    </source>
</reference>